<evidence type="ECO:0000256" key="1">
    <source>
        <dbReference type="ARBA" id="ARBA00004651"/>
    </source>
</evidence>
<feature type="repeat" description="ANK" evidence="6">
    <location>
        <begin position="216"/>
        <end position="248"/>
    </location>
</feature>
<dbReference type="Proteomes" id="UP000707451">
    <property type="component" value="Unassembled WGS sequence"/>
</dbReference>
<dbReference type="FunFam" id="1.10.472.80:FF:000038">
    <property type="entry name" value="TBC1 domain family member 5"/>
    <property type="match status" value="1"/>
</dbReference>
<feature type="compositionally biased region" description="Polar residues" evidence="7">
    <location>
        <begin position="2271"/>
        <end position="2284"/>
    </location>
</feature>
<feature type="domain" description="Rab-GAP TBC" evidence="9">
    <location>
        <begin position="1448"/>
        <end position="1737"/>
    </location>
</feature>
<feature type="repeat" description="ANK" evidence="6">
    <location>
        <begin position="183"/>
        <end position="215"/>
    </location>
</feature>
<dbReference type="PROSITE" id="PS50086">
    <property type="entry name" value="TBC_RABGAP"/>
    <property type="match status" value="1"/>
</dbReference>
<comment type="subcellular location">
    <subcellularLocation>
        <location evidence="1">Cell membrane</location>
        <topology evidence="1">Multi-pass membrane protein</topology>
    </subcellularLocation>
</comment>
<feature type="region of interest" description="Disordered" evidence="7">
    <location>
        <begin position="275"/>
        <end position="370"/>
    </location>
</feature>
<evidence type="ECO:0000256" key="8">
    <source>
        <dbReference type="SAM" id="Phobius"/>
    </source>
</evidence>
<evidence type="ECO:0000256" key="6">
    <source>
        <dbReference type="PROSITE-ProRule" id="PRU00023"/>
    </source>
</evidence>
<feature type="compositionally biased region" description="Low complexity" evidence="7">
    <location>
        <begin position="1835"/>
        <end position="1851"/>
    </location>
</feature>
<dbReference type="PROSITE" id="PS50297">
    <property type="entry name" value="ANK_REP_REGION"/>
    <property type="match status" value="3"/>
</dbReference>
<dbReference type="SUPFAM" id="SSF47923">
    <property type="entry name" value="Ypt/Rab-GAP domain of gyp1p"/>
    <property type="match status" value="2"/>
</dbReference>
<dbReference type="InterPro" id="IPR002110">
    <property type="entry name" value="Ankyrin_rpt"/>
</dbReference>
<feature type="compositionally biased region" description="Low complexity" evidence="7">
    <location>
        <begin position="870"/>
        <end position="889"/>
    </location>
</feature>
<keyword evidence="11" id="KW-1185">Reference proteome</keyword>
<evidence type="ECO:0000259" key="9">
    <source>
        <dbReference type="PROSITE" id="PS50086"/>
    </source>
</evidence>
<dbReference type="EMBL" id="JAHRHY010000003">
    <property type="protein sequence ID" value="KAG9070772.1"/>
    <property type="molecule type" value="Genomic_DNA"/>
</dbReference>
<dbReference type="InterPro" id="IPR036400">
    <property type="entry name" value="Cyt_B5-like_heme/steroid_sf"/>
</dbReference>
<evidence type="ECO:0000313" key="11">
    <source>
        <dbReference type="Proteomes" id="UP000707451"/>
    </source>
</evidence>
<dbReference type="Pfam" id="PF22997">
    <property type="entry name" value="CHS4"/>
    <property type="match status" value="1"/>
</dbReference>
<evidence type="ECO:0000256" key="7">
    <source>
        <dbReference type="SAM" id="MobiDB-lite"/>
    </source>
</evidence>
<feature type="region of interest" description="Disordered" evidence="7">
    <location>
        <begin position="2029"/>
        <end position="2063"/>
    </location>
</feature>
<feature type="region of interest" description="Disordered" evidence="7">
    <location>
        <begin position="1822"/>
        <end position="1892"/>
    </location>
</feature>
<feature type="compositionally biased region" description="Pro residues" evidence="7">
    <location>
        <begin position="2209"/>
        <end position="2218"/>
    </location>
</feature>
<dbReference type="SMART" id="SM00248">
    <property type="entry name" value="ANK"/>
    <property type="match status" value="5"/>
</dbReference>
<dbReference type="GO" id="GO:0016740">
    <property type="term" value="F:transferase activity"/>
    <property type="evidence" value="ECO:0007669"/>
    <property type="project" value="UniProtKB-KW"/>
</dbReference>
<dbReference type="PROSITE" id="PS50088">
    <property type="entry name" value="ANK_REPEAT"/>
    <property type="match status" value="3"/>
</dbReference>
<dbReference type="PANTHER" id="PTHR22957">
    <property type="entry name" value="TBC1 DOMAIN FAMILY MEMBER GTPASE-ACTIVATING PROTEIN"/>
    <property type="match status" value="1"/>
</dbReference>
<dbReference type="Gene3D" id="1.25.40.20">
    <property type="entry name" value="Ankyrin repeat-containing domain"/>
    <property type="match status" value="2"/>
</dbReference>
<dbReference type="PANTHER" id="PTHR22957:SF337">
    <property type="entry name" value="TBC1 DOMAIN FAMILY MEMBER 5"/>
    <property type="match status" value="1"/>
</dbReference>
<dbReference type="FunFam" id="1.10.8.270:FF:000031">
    <property type="entry name" value="TBC1 domain family member 5"/>
    <property type="match status" value="1"/>
</dbReference>
<feature type="region of interest" description="Disordered" evidence="7">
    <location>
        <begin position="866"/>
        <end position="892"/>
    </location>
</feature>
<dbReference type="SUPFAM" id="SSF48403">
    <property type="entry name" value="Ankyrin repeat"/>
    <property type="match status" value="1"/>
</dbReference>
<feature type="compositionally biased region" description="Low complexity" evidence="7">
    <location>
        <begin position="25"/>
        <end position="40"/>
    </location>
</feature>
<feature type="compositionally biased region" description="Low complexity" evidence="7">
    <location>
        <begin position="2167"/>
        <end position="2181"/>
    </location>
</feature>
<comment type="caution">
    <text evidence="10">The sequence shown here is derived from an EMBL/GenBank/DDBJ whole genome shotgun (WGS) entry which is preliminary data.</text>
</comment>
<keyword evidence="2" id="KW-0343">GTPase activation</keyword>
<feature type="compositionally biased region" description="Low complexity" evidence="7">
    <location>
        <begin position="2227"/>
        <end position="2257"/>
    </location>
</feature>
<evidence type="ECO:0000256" key="4">
    <source>
        <dbReference type="ARBA" id="ARBA00022679"/>
    </source>
</evidence>
<dbReference type="GO" id="GO:0005096">
    <property type="term" value="F:GTPase activator activity"/>
    <property type="evidence" value="ECO:0007669"/>
    <property type="project" value="UniProtKB-KW"/>
</dbReference>
<dbReference type="Pfam" id="PF03142">
    <property type="entry name" value="Chitin_synth_2"/>
    <property type="match status" value="2"/>
</dbReference>
<feature type="compositionally biased region" description="Polar residues" evidence="7">
    <location>
        <begin position="345"/>
        <end position="361"/>
    </location>
</feature>
<keyword evidence="8" id="KW-0812">Transmembrane</keyword>
<feature type="region of interest" description="Disordered" evidence="7">
    <location>
        <begin position="1647"/>
        <end position="1672"/>
    </location>
</feature>
<feature type="transmembrane region" description="Helical" evidence="8">
    <location>
        <begin position="589"/>
        <end position="610"/>
    </location>
</feature>
<dbReference type="GO" id="GO:0005886">
    <property type="term" value="C:plasma membrane"/>
    <property type="evidence" value="ECO:0007669"/>
    <property type="project" value="UniProtKB-SubCell"/>
</dbReference>
<name>A0A9P7Y111_9FUNG</name>
<dbReference type="Gene3D" id="1.10.8.270">
    <property type="entry name" value="putative rabgap domain of human tbc1 domain family member 14 like domains"/>
    <property type="match status" value="1"/>
</dbReference>
<feature type="compositionally biased region" description="Low complexity" evidence="7">
    <location>
        <begin position="2141"/>
        <end position="2156"/>
    </location>
</feature>
<dbReference type="InterPro" id="IPR000195">
    <property type="entry name" value="Rab-GAP-TBC_dom"/>
</dbReference>
<gene>
    <name evidence="10" type="ORF">KI688_008312</name>
</gene>
<keyword evidence="5" id="KW-0325">Glycoprotein</keyword>
<feature type="region of interest" description="Disordered" evidence="7">
    <location>
        <begin position="1371"/>
        <end position="1416"/>
    </location>
</feature>
<dbReference type="Gene3D" id="1.10.472.80">
    <property type="entry name" value="Ypt/Rab-GAP domain of gyp1p, domain 3"/>
    <property type="match status" value="1"/>
</dbReference>
<dbReference type="OrthoDB" id="27140at2759"/>
<keyword evidence="6" id="KW-0040">ANK repeat</keyword>
<dbReference type="InterPro" id="IPR054295">
    <property type="entry name" value="CHS4-like_dom"/>
</dbReference>
<keyword evidence="4" id="KW-0808">Transferase</keyword>
<dbReference type="InterPro" id="IPR035969">
    <property type="entry name" value="Rab-GAP_TBC_sf"/>
</dbReference>
<evidence type="ECO:0000256" key="3">
    <source>
        <dbReference type="ARBA" id="ARBA00022475"/>
    </source>
</evidence>
<feature type="region of interest" description="Disordered" evidence="7">
    <location>
        <begin position="1194"/>
        <end position="1214"/>
    </location>
</feature>
<protein>
    <recommendedName>
        <fullName evidence="9">Rab-GAP TBC domain-containing protein</fullName>
    </recommendedName>
</protein>
<feature type="compositionally biased region" description="Low complexity" evidence="7">
    <location>
        <begin position="1377"/>
        <end position="1390"/>
    </location>
</feature>
<reference evidence="10" key="1">
    <citation type="submission" date="2021-06" db="EMBL/GenBank/DDBJ databases">
        <title>Genome Sequence of Mortierella hyaline Strain SCG-10, a Cold-Adapted, Nitrate-Reducing Fungus Isolated from Soil in Minnesota, USA.</title>
        <authorList>
            <person name="Aldossari N."/>
        </authorList>
    </citation>
    <scope>NUCLEOTIDE SEQUENCE</scope>
    <source>
        <strain evidence="10">SCG-10</strain>
    </source>
</reference>
<feature type="compositionally biased region" description="Polar residues" evidence="7">
    <location>
        <begin position="1962"/>
        <end position="1972"/>
    </location>
</feature>
<evidence type="ECO:0000313" key="10">
    <source>
        <dbReference type="EMBL" id="KAG9070772.1"/>
    </source>
</evidence>
<keyword evidence="8" id="KW-0472">Membrane</keyword>
<feature type="region of interest" description="Disordered" evidence="7">
    <location>
        <begin position="1158"/>
        <end position="1178"/>
    </location>
</feature>
<keyword evidence="8" id="KW-1133">Transmembrane helix</keyword>
<proteinExistence type="predicted"/>
<feature type="region of interest" description="Disordered" evidence="7">
    <location>
        <begin position="423"/>
        <end position="458"/>
    </location>
</feature>
<feature type="compositionally biased region" description="Low complexity" evidence="7">
    <location>
        <begin position="2103"/>
        <end position="2118"/>
    </location>
</feature>
<accession>A0A9P7Y111</accession>
<organism evidence="10 11">
    <name type="scientific">Linnemannia hyalina</name>
    <dbReference type="NCBI Taxonomy" id="64524"/>
    <lineage>
        <taxon>Eukaryota</taxon>
        <taxon>Fungi</taxon>
        <taxon>Fungi incertae sedis</taxon>
        <taxon>Mucoromycota</taxon>
        <taxon>Mortierellomycotina</taxon>
        <taxon>Mortierellomycetes</taxon>
        <taxon>Mortierellales</taxon>
        <taxon>Mortierellaceae</taxon>
        <taxon>Linnemannia</taxon>
    </lineage>
</organism>
<feature type="region of interest" description="Disordered" evidence="7">
    <location>
        <begin position="1"/>
        <end position="40"/>
    </location>
</feature>
<feature type="transmembrane region" description="Helical" evidence="8">
    <location>
        <begin position="840"/>
        <end position="860"/>
    </location>
</feature>
<evidence type="ECO:0000256" key="2">
    <source>
        <dbReference type="ARBA" id="ARBA00022468"/>
    </source>
</evidence>
<feature type="repeat" description="ANK" evidence="6">
    <location>
        <begin position="116"/>
        <end position="148"/>
    </location>
</feature>
<feature type="compositionally biased region" description="Low complexity" evidence="7">
    <location>
        <begin position="284"/>
        <end position="301"/>
    </location>
</feature>
<feature type="compositionally biased region" description="Gly residues" evidence="7">
    <location>
        <begin position="2301"/>
        <end position="2316"/>
    </location>
</feature>
<feature type="compositionally biased region" description="Polar residues" evidence="7">
    <location>
        <begin position="2029"/>
        <end position="2051"/>
    </location>
</feature>
<feature type="region of interest" description="Disordered" evidence="7">
    <location>
        <begin position="1944"/>
        <end position="2006"/>
    </location>
</feature>
<evidence type="ECO:0000256" key="5">
    <source>
        <dbReference type="ARBA" id="ARBA00023180"/>
    </source>
</evidence>
<feature type="region of interest" description="Disordered" evidence="7">
    <location>
        <begin position="2103"/>
        <end position="2373"/>
    </location>
</feature>
<dbReference type="SMART" id="SM00164">
    <property type="entry name" value="TBC"/>
    <property type="match status" value="1"/>
</dbReference>
<feature type="compositionally biased region" description="Gly residues" evidence="7">
    <location>
        <begin position="2345"/>
        <end position="2364"/>
    </location>
</feature>
<dbReference type="Pfam" id="PF00566">
    <property type="entry name" value="RabGAP-TBC"/>
    <property type="match status" value="2"/>
</dbReference>
<dbReference type="Pfam" id="PF12796">
    <property type="entry name" value="Ank_2"/>
    <property type="match status" value="2"/>
</dbReference>
<dbReference type="InterPro" id="IPR036770">
    <property type="entry name" value="Ankyrin_rpt-contain_sf"/>
</dbReference>
<dbReference type="SUPFAM" id="SSF55856">
    <property type="entry name" value="Cytochrome b5-like heme/steroid binding domain"/>
    <property type="match status" value="1"/>
</dbReference>
<sequence length="2373" mass="260061">METGGFHGRGFSAGSDPDDSSYHETSSTTTNNTITPTSSTRRYSVAGVIRSLFHAVLVQDTEHLDHVLSSLSLDPNRIRNKEHKTMLMVAATDNKHRVLRYLLALPSIDVDLQDDEGETALYQAAAAGSTECAQLLLLAGASASLGNEEAITPLIIASYNGFLTICRLLISIGHANVNQQDNTRKSALLLASYAGHIDVMALLIEQGASLNILDQYGWSSLMLAAYAGKLDACKLLLTQGADPHIKTANGKNARSLSWDAGHKSIAVYITRRISREGSSGGGASSIMSTTSGPGSSMSTRTLIQQMLPPTPRSPSRRTHSPAPSLPSVPEEAQEEDHYRPRRSFSGYNSTISRHSGLSSRLSAPLKARRHQSLPAVPVPLQPSDTAPSLPPLPTIGQDLSAIFIEPKDNLPNSILEASPADEAAAPSNIQDQHDHVEEPTPTSLAVKEPAISEKSRPRIPWRASTTARIYSMHRRGLIPRYGTKHVRYYTESSLENTDPIINRSGSNYHQRRVRLQKRSSNSLAERAKEKDMESDINRRIREHMQLIERNRNHIWVTLSNLWTACCPAKVLSKSWSADRQQDWREKVTLSSLITGLTILFGFLAFGLALLTCRPHSREVLSTSEFATRYGSNSENPSRLATIRGVVYDVDSFFAQGSHPSPASGGATSAAINSYLTAHYGDDMSVLFPPPDLSDTCHLFGSITNFGKCSVNSTAVNHCHSFAPSSNGMLRQFERSDVVITYHWTDIADSTSRNLFVYDGSVFDATDYLAQVPGPTISALEISRMYWIKSLIGRDATLAVRKQANYKDIARCFQGFFKVGVLSGEPAGGCLASLVINTFSLAILFLITFMRLGSALVYWFVFSQSTRTESGKGSSGSTTGATSNKNNNSADSGDSIDTENHVLMLVTCQATDQDDQIRSTLDSLALADHDDGRKLLLVMADATWGADGKRSQASLACLRLMQPSTPIESEKLPLSSLSNDPFSEDIYSGYYVVDSRRIPYVLVLRAPDQDLVQEEYATWWKKKLILRWLYRVCFNEPMSSFEYALFERVRWLMGGGSGPDVFDMLLVAEAGIECDRHSLSRMVGTLRRNEKVMGVCAQRVISNATENWLARVQDYENHLSSQFTSAFESTLSAVQCLPSRFSLVRIKLRCHQGSHYPGPVKLDKRNSDETSAFSDTDDDDKILAEVKGEEGRDVEFGEADGNVDGGAAEGHQDSTKRIKRQRLLKKIMASEDVQYSIPILVHPDVISCFVGNKARTLHERSLLLQGAEDRYLTGLLHQTFPDRRIVYVPQAVYRSRVTPDLQSFLQEQGRLLASSFHALWRQIWISELRALALYVCFHSTEAIGVSSAENGMDTPRKSERRLRHWAEWHTMRHRSKVQSQSPSRNQSPSQSLRRHKSLSRVGGASSGSGVGSPGSPSMLSLEKWTEVFEDPNLSLDSLKARALSQHSNMGIDGIRSVCWKVYLGCIPTLEISTWPFAMTTERERYVELRRKYIRAIGADDGPEPDLELNNPLSLAEDSPWQQFFVDSELKKIIKQDVERTFPDNDYFRSEKVQDQLNDILFIYCKINHDVSYRQGMHELLAHILWVVSSESLDTQSNPEASSDAALDVMRSVLDAKFIEHDTFALFQSLMSRAKPWYEFSDEGFASKRPRLPNNAHSAQPFGKSDTPEPPPGKQTPVIEWSMRIFHYLERVDNELYLHLKSLEIQPQLFGIRWFRLLFGREFPMEDVLNLWDGIFAKDPSLNICIFIGLALLLRIRDEREYIDELLDTMLEEDFAGCLHKLMRYPSVKDVNQFIPQALRLQKMPNAAGGQDVIRQNYILAGKPLPPLPPVPDADQYHQQQQQHHQNPYQQHQQNRDASPSPIPQQRRQQQGGHHQDHHKTQSGSFPGNGVLSQHLPPAALDAIKPVAEGFVHVTKNVLESKGGAALNKAIHDMKKNTQSYIRKANAPHTASPPPNFPPMFEQAVSSVSRQPALTRQHAPPPHQQTARQQPYQDSHTNAGGGSSNNTDIQLQSQLGQIVAKALVILESEFVSPSTGEEVTRESTTTTANSSSKESPDVGSGKSPSKAALAAISGLEHVRDILLGFTKDLDPLVIETGMLDKPAVVASPAPAPAPKAHSSPNTSAQAPVERTPINAARQDTLQPNNTRNSPSRSTSDSSIIERQGISRNSSQASDLSGLSSSGDPQEYRFNTGGTGSTPLPVASMAETYMPAPVPPPPAPKPFSFDDLLGDSASDTPTSSSSSSASRKGSPPSSRSKTGTGLAGSGLANKVKSPRSSLANSQFSWMLNDSGDDGLSQPSAAKTGGAGAGTGTGGGGGGAARTSMDLFSPGSSRMKIDPLAGSVSRGVGILGGGGSSASTATGGGGGALQDDDPLRT</sequence>
<feature type="compositionally biased region" description="Polar residues" evidence="7">
    <location>
        <begin position="1982"/>
        <end position="2006"/>
    </location>
</feature>
<keyword evidence="3" id="KW-1003">Cell membrane</keyword>